<dbReference type="GO" id="GO:0016773">
    <property type="term" value="F:phosphotransferase activity, alcohol group as acceptor"/>
    <property type="evidence" value="ECO:0007669"/>
    <property type="project" value="InterPro"/>
</dbReference>
<evidence type="ECO:0000256" key="2">
    <source>
        <dbReference type="ARBA" id="ARBA00022777"/>
    </source>
</evidence>
<dbReference type="CDD" id="cd01172">
    <property type="entry name" value="RfaE_like"/>
    <property type="match status" value="1"/>
</dbReference>
<dbReference type="SUPFAM" id="SSF53613">
    <property type="entry name" value="Ribokinase-like"/>
    <property type="match status" value="1"/>
</dbReference>
<dbReference type="InterPro" id="IPR029056">
    <property type="entry name" value="Ribokinase-like"/>
</dbReference>
<dbReference type="Gene3D" id="3.40.1190.20">
    <property type="match status" value="1"/>
</dbReference>
<dbReference type="EMBL" id="ACJX03000001">
    <property type="protein sequence ID" value="KRT34981.1"/>
    <property type="molecule type" value="Genomic_DNA"/>
</dbReference>
<keyword evidence="1" id="KW-0808">Transferase</keyword>
<evidence type="ECO:0000256" key="1">
    <source>
        <dbReference type="ARBA" id="ARBA00022679"/>
    </source>
</evidence>
<evidence type="ECO:0000313" key="5">
    <source>
        <dbReference type="Proteomes" id="UP000005273"/>
    </source>
</evidence>
<feature type="domain" description="Carbohydrate kinase PfkB" evidence="3">
    <location>
        <begin position="7"/>
        <end position="303"/>
    </location>
</feature>
<dbReference type="InterPro" id="IPR011611">
    <property type="entry name" value="PfkB_dom"/>
</dbReference>
<dbReference type="GO" id="GO:0033785">
    <property type="term" value="F:heptose 7-phosphate kinase activity"/>
    <property type="evidence" value="ECO:0007669"/>
    <property type="project" value="TreeGrafter"/>
</dbReference>
<dbReference type="InterPro" id="IPR002173">
    <property type="entry name" value="Carboh/pur_kinase_PfkB_CS"/>
</dbReference>
<dbReference type="InterPro" id="IPR011913">
    <property type="entry name" value="RfaE_dom_I"/>
</dbReference>
<keyword evidence="2" id="KW-0418">Kinase</keyword>
<dbReference type="STRING" id="592015.HMPREF1705_04238"/>
<dbReference type="Proteomes" id="UP000005273">
    <property type="component" value="Unassembled WGS sequence"/>
</dbReference>
<dbReference type="GO" id="GO:0033786">
    <property type="term" value="F:heptose-1-phosphate adenylyltransferase activity"/>
    <property type="evidence" value="ECO:0007669"/>
    <property type="project" value="TreeGrafter"/>
</dbReference>
<comment type="caution">
    <text evidence="4">The sequence shown here is derived from an EMBL/GenBank/DDBJ whole genome shotgun (WGS) entry which is preliminary data.</text>
</comment>
<dbReference type="AlphaFoldDB" id="A0A0T5XB50"/>
<protein>
    <recommendedName>
        <fullName evidence="3">Carbohydrate kinase PfkB domain-containing protein</fullName>
    </recommendedName>
</protein>
<keyword evidence="5" id="KW-1185">Reference proteome</keyword>
<dbReference type="PANTHER" id="PTHR46969:SF1">
    <property type="entry name" value="BIFUNCTIONAL PROTEIN HLDE"/>
    <property type="match status" value="1"/>
</dbReference>
<name>A0A0T5XB50_9BACT</name>
<gene>
    <name evidence="4" type="ORF">HMPREF1705_04238</name>
</gene>
<dbReference type="PROSITE" id="PS00583">
    <property type="entry name" value="PFKB_KINASES_1"/>
    <property type="match status" value="1"/>
</dbReference>
<proteinExistence type="predicted"/>
<sequence>MKAKRCKVAVVGDVMLDHYIIGRASRLSPEAPVPVVEVIEEDYRPGGAANVANNVAAFGFDAVLVAPKGQDIYWDLLESLLNKTRVAICSPITLNMPTIRKTRILARSQQIVRVDWDNYIDDRLCDISKDILKVLSTLDADVLVISDYAKGTVSEKVASGSINWAKGRGIPVIVDPKPQHKERYIGATVMTPNKLEAEMLLGRVFDGNFTPLEGAQLLRERLSMEAVVITLGDQGMVLAAKDELIHFPARAREVYDVSGAGDTVVASIAVALGLRLPWRVACEFATLTAGLVVQKMGTATVTPEEIENSPEWEKLKPYFDGGQ</sequence>
<organism evidence="4 5">
    <name type="scientific">Acetomicrobium hydrogeniformans ATCC BAA-1850</name>
    <dbReference type="NCBI Taxonomy" id="592015"/>
    <lineage>
        <taxon>Bacteria</taxon>
        <taxon>Thermotogati</taxon>
        <taxon>Synergistota</taxon>
        <taxon>Synergistia</taxon>
        <taxon>Synergistales</taxon>
        <taxon>Acetomicrobiaceae</taxon>
        <taxon>Acetomicrobium</taxon>
    </lineage>
</organism>
<evidence type="ECO:0000313" key="4">
    <source>
        <dbReference type="EMBL" id="KRT34981.1"/>
    </source>
</evidence>
<evidence type="ECO:0000259" key="3">
    <source>
        <dbReference type="Pfam" id="PF00294"/>
    </source>
</evidence>
<accession>A0A0T5XB50</accession>
<reference evidence="5" key="1">
    <citation type="submission" date="2012-09" db="EMBL/GenBank/DDBJ databases">
        <authorList>
            <person name="Weinstock G."/>
            <person name="Sodergren E."/>
            <person name="Clifton S."/>
            <person name="Fulton L."/>
            <person name="Fulton B."/>
            <person name="Courtney L."/>
            <person name="Fronick C."/>
            <person name="Harrison M."/>
            <person name="Strong C."/>
            <person name="Farmer C."/>
            <person name="Delehaunty K."/>
            <person name="Markovic C."/>
            <person name="Hall O."/>
            <person name="Minx P."/>
            <person name="Tomlinson C."/>
            <person name="Mitreva M."/>
            <person name="Nelson J."/>
            <person name="Hou S."/>
            <person name="Wollam A."/>
            <person name="Pepin K.H."/>
            <person name="Johnson M."/>
            <person name="Bhonagiri V."/>
            <person name="Nash W.E."/>
            <person name="Suruliraj S."/>
            <person name="Warren W."/>
            <person name="Chinwalla A."/>
            <person name="Mardis E.R."/>
            <person name="Wilson R.K."/>
        </authorList>
    </citation>
    <scope>NUCLEOTIDE SEQUENCE [LARGE SCALE GENOMIC DNA]</scope>
    <source>
        <strain evidence="5">OS1</strain>
    </source>
</reference>
<dbReference type="OrthoDB" id="9802794at2"/>
<dbReference type="PANTHER" id="PTHR46969">
    <property type="entry name" value="BIFUNCTIONAL PROTEIN HLDE"/>
    <property type="match status" value="1"/>
</dbReference>
<dbReference type="GO" id="GO:0005829">
    <property type="term" value="C:cytosol"/>
    <property type="evidence" value="ECO:0007669"/>
    <property type="project" value="TreeGrafter"/>
</dbReference>
<dbReference type="RefSeq" id="WP_009202367.1">
    <property type="nucleotide sequence ID" value="NZ_ACJX03000001.1"/>
</dbReference>
<dbReference type="eggNOG" id="COG2870">
    <property type="taxonomic scope" value="Bacteria"/>
</dbReference>
<dbReference type="Pfam" id="PF00294">
    <property type="entry name" value="PfkB"/>
    <property type="match status" value="1"/>
</dbReference>